<dbReference type="Proteomes" id="UP001610335">
    <property type="component" value="Unassembled WGS sequence"/>
</dbReference>
<organism evidence="2 3">
    <name type="scientific">Aspergillus cavernicola</name>
    <dbReference type="NCBI Taxonomy" id="176166"/>
    <lineage>
        <taxon>Eukaryota</taxon>
        <taxon>Fungi</taxon>
        <taxon>Dikarya</taxon>
        <taxon>Ascomycota</taxon>
        <taxon>Pezizomycotina</taxon>
        <taxon>Eurotiomycetes</taxon>
        <taxon>Eurotiomycetidae</taxon>
        <taxon>Eurotiales</taxon>
        <taxon>Aspergillaceae</taxon>
        <taxon>Aspergillus</taxon>
        <taxon>Aspergillus subgen. Nidulantes</taxon>
    </lineage>
</organism>
<dbReference type="Gene3D" id="3.90.1200.10">
    <property type="match status" value="1"/>
</dbReference>
<sequence>MKFVSENTSIPVPKVYCSFVRKNRAYIVMERIQGEEVPSAWNRLTEDSRQKLFNELQRLMQELRALKPPKGAGVESCAGGSLRDSRIIRSCPRFGPFKAIHEFHLWLRNYLEPRGLHQCSTHGDLNPSNILVRGDRVTGIIDWEFSGWYPCYWEYTTAWLGNVTRTEWQDQLSKFLDPFPAELEMDRIRRRWWGDF</sequence>
<dbReference type="InterPro" id="IPR051678">
    <property type="entry name" value="AGP_Transferase"/>
</dbReference>
<comment type="caution">
    <text evidence="2">The sequence shown here is derived from an EMBL/GenBank/DDBJ whole genome shotgun (WGS) entry which is preliminary data.</text>
</comment>
<feature type="domain" description="Aminoglycoside phosphotransferase" evidence="1">
    <location>
        <begin position="8"/>
        <end position="170"/>
    </location>
</feature>
<protein>
    <submittedName>
        <fullName evidence="2">Kinase-like domain-containing protein</fullName>
    </submittedName>
</protein>
<gene>
    <name evidence="2" type="ORF">BDW59DRAFT_171656</name>
</gene>
<evidence type="ECO:0000259" key="1">
    <source>
        <dbReference type="Pfam" id="PF01636"/>
    </source>
</evidence>
<dbReference type="PANTHER" id="PTHR21310">
    <property type="entry name" value="AMINOGLYCOSIDE PHOSPHOTRANSFERASE-RELATED-RELATED"/>
    <property type="match status" value="1"/>
</dbReference>
<dbReference type="SUPFAM" id="SSF56112">
    <property type="entry name" value="Protein kinase-like (PK-like)"/>
    <property type="match status" value="1"/>
</dbReference>
<dbReference type="InterPro" id="IPR002575">
    <property type="entry name" value="Aminoglycoside_PTrfase"/>
</dbReference>
<dbReference type="EMBL" id="JBFXLS010000028">
    <property type="protein sequence ID" value="KAL2826834.1"/>
    <property type="molecule type" value="Genomic_DNA"/>
</dbReference>
<name>A0ABR4IGF4_9EURO</name>
<reference evidence="2 3" key="1">
    <citation type="submission" date="2024-07" db="EMBL/GenBank/DDBJ databases">
        <title>Section-level genome sequencing and comparative genomics of Aspergillus sections Usti and Cavernicolus.</title>
        <authorList>
            <consortium name="Lawrence Berkeley National Laboratory"/>
            <person name="Nybo J.L."/>
            <person name="Vesth T.C."/>
            <person name="Theobald S."/>
            <person name="Frisvad J.C."/>
            <person name="Larsen T.O."/>
            <person name="Kjaerboelling I."/>
            <person name="Rothschild-Mancinelli K."/>
            <person name="Lyhne E.K."/>
            <person name="Kogle M.E."/>
            <person name="Barry K."/>
            <person name="Clum A."/>
            <person name="Na H."/>
            <person name="Ledsgaard L."/>
            <person name="Lin J."/>
            <person name="Lipzen A."/>
            <person name="Kuo A."/>
            <person name="Riley R."/>
            <person name="Mondo S."/>
            <person name="LaButti K."/>
            <person name="Haridas S."/>
            <person name="Pangalinan J."/>
            <person name="Salamov A.A."/>
            <person name="Simmons B.A."/>
            <person name="Magnuson J.K."/>
            <person name="Chen J."/>
            <person name="Drula E."/>
            <person name="Henrissat B."/>
            <person name="Wiebenga A."/>
            <person name="Lubbers R.J."/>
            <person name="Gomes A.C."/>
            <person name="Makela M.R."/>
            <person name="Stajich J."/>
            <person name="Grigoriev I.V."/>
            <person name="Mortensen U.H."/>
            <person name="De vries R.P."/>
            <person name="Baker S.E."/>
            <person name="Andersen M.R."/>
        </authorList>
    </citation>
    <scope>NUCLEOTIDE SEQUENCE [LARGE SCALE GENOMIC DNA]</scope>
    <source>
        <strain evidence="2 3">CBS 600.67</strain>
    </source>
</reference>
<dbReference type="Pfam" id="PF01636">
    <property type="entry name" value="APH"/>
    <property type="match status" value="1"/>
</dbReference>
<dbReference type="CDD" id="cd05120">
    <property type="entry name" value="APH_ChoK_like"/>
    <property type="match status" value="1"/>
</dbReference>
<evidence type="ECO:0000313" key="3">
    <source>
        <dbReference type="Proteomes" id="UP001610335"/>
    </source>
</evidence>
<evidence type="ECO:0000313" key="2">
    <source>
        <dbReference type="EMBL" id="KAL2826834.1"/>
    </source>
</evidence>
<accession>A0ABR4IGF4</accession>
<keyword evidence="3" id="KW-1185">Reference proteome</keyword>
<dbReference type="InterPro" id="IPR011009">
    <property type="entry name" value="Kinase-like_dom_sf"/>
</dbReference>
<dbReference type="PANTHER" id="PTHR21310:SF55">
    <property type="entry name" value="AMINOGLYCOSIDE PHOSPHOTRANSFERASE DOMAIN-CONTAINING PROTEIN"/>
    <property type="match status" value="1"/>
</dbReference>
<proteinExistence type="predicted"/>